<evidence type="ECO:0000313" key="3">
    <source>
        <dbReference type="Proteomes" id="UP000002668"/>
    </source>
</evidence>
<evidence type="ECO:0000256" key="1">
    <source>
        <dbReference type="SAM" id="MobiDB-lite"/>
    </source>
</evidence>
<dbReference type="VEuPathDB" id="FungiDB:LEMA_P051040.1"/>
<reference evidence="3" key="1">
    <citation type="journal article" date="2011" name="Nat. Commun.">
        <title>Effector diversification within compartments of the Leptosphaeria maculans genome affected by Repeat-Induced Point mutations.</title>
        <authorList>
            <person name="Rouxel T."/>
            <person name="Grandaubert J."/>
            <person name="Hane J.K."/>
            <person name="Hoede C."/>
            <person name="van de Wouw A.P."/>
            <person name="Couloux A."/>
            <person name="Dominguez V."/>
            <person name="Anthouard V."/>
            <person name="Bally P."/>
            <person name="Bourras S."/>
            <person name="Cozijnsen A.J."/>
            <person name="Ciuffetti L.M."/>
            <person name="Degrave A."/>
            <person name="Dilmaghani A."/>
            <person name="Duret L."/>
            <person name="Fudal I."/>
            <person name="Goodwin S.B."/>
            <person name="Gout L."/>
            <person name="Glaser N."/>
            <person name="Linglin J."/>
            <person name="Kema G.H.J."/>
            <person name="Lapalu N."/>
            <person name="Lawrence C.B."/>
            <person name="May K."/>
            <person name="Meyer M."/>
            <person name="Ollivier B."/>
            <person name="Poulain J."/>
            <person name="Schoch C.L."/>
            <person name="Simon A."/>
            <person name="Spatafora J.W."/>
            <person name="Stachowiak A."/>
            <person name="Turgeon B.G."/>
            <person name="Tyler B.M."/>
            <person name="Vincent D."/>
            <person name="Weissenbach J."/>
            <person name="Amselem J."/>
            <person name="Quesneville H."/>
            <person name="Oliver R.P."/>
            <person name="Wincker P."/>
            <person name="Balesdent M.-H."/>
            <person name="Howlett B.J."/>
        </authorList>
    </citation>
    <scope>NUCLEOTIDE SEQUENCE [LARGE SCALE GENOMIC DNA]</scope>
    <source>
        <strain evidence="3">JN3 / isolate v23.1.3 / race Av1-4-5-6-7-8</strain>
    </source>
</reference>
<dbReference type="HOGENOM" id="CLU_946879_0_0_1"/>
<feature type="region of interest" description="Disordered" evidence="1">
    <location>
        <begin position="249"/>
        <end position="270"/>
    </location>
</feature>
<keyword evidence="3" id="KW-1185">Reference proteome</keyword>
<dbReference type="InParanoid" id="E4ZM49"/>
<protein>
    <submittedName>
        <fullName evidence="2">Predicted protein</fullName>
    </submittedName>
</protein>
<proteinExistence type="predicted"/>
<dbReference type="Proteomes" id="UP000002668">
    <property type="component" value="Genome"/>
</dbReference>
<evidence type="ECO:0000313" key="2">
    <source>
        <dbReference type="EMBL" id="CBX92398.1"/>
    </source>
</evidence>
<organism evidence="3">
    <name type="scientific">Leptosphaeria maculans (strain JN3 / isolate v23.1.3 / race Av1-4-5-6-7-8)</name>
    <name type="common">Blackleg fungus</name>
    <name type="synonym">Phoma lingam</name>
    <dbReference type="NCBI Taxonomy" id="985895"/>
    <lineage>
        <taxon>Eukaryota</taxon>
        <taxon>Fungi</taxon>
        <taxon>Dikarya</taxon>
        <taxon>Ascomycota</taxon>
        <taxon>Pezizomycotina</taxon>
        <taxon>Dothideomycetes</taxon>
        <taxon>Pleosporomycetidae</taxon>
        <taxon>Pleosporales</taxon>
        <taxon>Pleosporineae</taxon>
        <taxon>Leptosphaeriaceae</taxon>
        <taxon>Plenodomus</taxon>
        <taxon>Plenodomus lingam/Leptosphaeria maculans species complex</taxon>
    </lineage>
</organism>
<name>E4ZM49_LEPMJ</name>
<accession>E4ZM49</accession>
<dbReference type="EMBL" id="FP929094">
    <property type="protein sequence ID" value="CBX92398.1"/>
    <property type="molecule type" value="Genomic_DNA"/>
</dbReference>
<sequence>MQLLLKTTVAHRWSDLSELWKPLPEEPTTFRVDATACSTYAYCTSFSTTTSPPEEDLLALTFLSQELLRSAQGLWWHQQREPRYCGPTLHVPVYAHVHVYMDGNPPRLVWLVRLSGQWIAAPNVNCSCSLYYCVYTLTLSAIDVSDIINRNHRLTRASQRDRINEFASYEQLTYTHLLHNRPVSQTSNDPIRARDAKTQNTQGCKIISPRNTYTRIPTLFQTRVCSATISSDFSDARNLLSRRAHPYPPNVARVAGTQSPPRLASRSPASTERTCDHYDIVCLFGVAEFKTCTR</sequence>
<gene>
    <name evidence="2" type="ORF">LEMA_P051040.1</name>
</gene>
<feature type="compositionally biased region" description="Low complexity" evidence="1">
    <location>
        <begin position="259"/>
        <end position="270"/>
    </location>
</feature>
<dbReference type="AlphaFoldDB" id="E4ZM49"/>